<protein>
    <submittedName>
        <fullName evidence="2">Uncharacterized protein</fullName>
    </submittedName>
</protein>
<proteinExistence type="predicted"/>
<sequence>MWLTPNWLKLLRTPLKGSKFAEDASLARLKRYYSRNMSYIECRKCGSRLRRDVRKEARCAESVAEAHCTDLSSPAVSLPIAPPSCLCLRHTATSTITPKTPLASHPCRAKLAGVSIESPSMTFQVFARVAIGGLFGAWICNPQPAWAHPGHVHEVVSADSAAHYVLQPEHAVAWLAVVATAGLSLWLISRKRAIGASLKANRIRK</sequence>
<feature type="transmembrane region" description="Helical" evidence="1">
    <location>
        <begin position="171"/>
        <end position="189"/>
    </location>
</feature>
<gene>
    <name evidence="2" type="ORF">Q31a_10740</name>
</gene>
<dbReference type="Proteomes" id="UP000318017">
    <property type="component" value="Chromosome"/>
</dbReference>
<name>A0A518G2F4_9BACT</name>
<keyword evidence="1" id="KW-0812">Transmembrane</keyword>
<reference evidence="2 3" key="1">
    <citation type="submission" date="2019-02" db="EMBL/GenBank/DDBJ databases">
        <title>Deep-cultivation of Planctomycetes and their phenomic and genomic characterization uncovers novel biology.</title>
        <authorList>
            <person name="Wiegand S."/>
            <person name="Jogler M."/>
            <person name="Boedeker C."/>
            <person name="Pinto D."/>
            <person name="Vollmers J."/>
            <person name="Rivas-Marin E."/>
            <person name="Kohn T."/>
            <person name="Peeters S.H."/>
            <person name="Heuer A."/>
            <person name="Rast P."/>
            <person name="Oberbeckmann S."/>
            <person name="Bunk B."/>
            <person name="Jeske O."/>
            <person name="Meyerdierks A."/>
            <person name="Storesund J.E."/>
            <person name="Kallscheuer N."/>
            <person name="Luecker S."/>
            <person name="Lage O.M."/>
            <person name="Pohl T."/>
            <person name="Merkel B.J."/>
            <person name="Hornburger P."/>
            <person name="Mueller R.-W."/>
            <person name="Bruemmer F."/>
            <person name="Labrenz M."/>
            <person name="Spormann A.M."/>
            <person name="Op den Camp H."/>
            <person name="Overmann J."/>
            <person name="Amann R."/>
            <person name="Jetten M.S.M."/>
            <person name="Mascher T."/>
            <person name="Medema M.H."/>
            <person name="Devos D.P."/>
            <person name="Kaster A.-K."/>
            <person name="Ovreas L."/>
            <person name="Rohde M."/>
            <person name="Galperin M.Y."/>
            <person name="Jogler C."/>
        </authorList>
    </citation>
    <scope>NUCLEOTIDE SEQUENCE [LARGE SCALE GENOMIC DNA]</scope>
    <source>
        <strain evidence="2 3">Q31a</strain>
    </source>
</reference>
<dbReference type="EMBL" id="CP036298">
    <property type="protein sequence ID" value="QDV22783.1"/>
    <property type="molecule type" value="Genomic_DNA"/>
</dbReference>
<dbReference type="KEGG" id="ahel:Q31a_10740"/>
<evidence type="ECO:0000313" key="3">
    <source>
        <dbReference type="Proteomes" id="UP000318017"/>
    </source>
</evidence>
<accession>A0A518G2F4</accession>
<evidence type="ECO:0000256" key="1">
    <source>
        <dbReference type="SAM" id="Phobius"/>
    </source>
</evidence>
<keyword evidence="3" id="KW-1185">Reference proteome</keyword>
<keyword evidence="1" id="KW-1133">Transmembrane helix</keyword>
<keyword evidence="1" id="KW-0472">Membrane</keyword>
<dbReference type="AlphaFoldDB" id="A0A518G2F4"/>
<organism evidence="2 3">
    <name type="scientific">Aureliella helgolandensis</name>
    <dbReference type="NCBI Taxonomy" id="2527968"/>
    <lineage>
        <taxon>Bacteria</taxon>
        <taxon>Pseudomonadati</taxon>
        <taxon>Planctomycetota</taxon>
        <taxon>Planctomycetia</taxon>
        <taxon>Pirellulales</taxon>
        <taxon>Pirellulaceae</taxon>
        <taxon>Aureliella</taxon>
    </lineage>
</organism>
<evidence type="ECO:0000313" key="2">
    <source>
        <dbReference type="EMBL" id="QDV22783.1"/>
    </source>
</evidence>